<protein>
    <submittedName>
        <fullName evidence="1">Uncharacterized protein</fullName>
    </submittedName>
</protein>
<reference evidence="1" key="1">
    <citation type="journal article" date="2014" name="Front. Microbiol.">
        <title>High frequency of phylogenetically diverse reductive dehalogenase-homologous genes in deep subseafloor sedimentary metagenomes.</title>
        <authorList>
            <person name="Kawai M."/>
            <person name="Futagami T."/>
            <person name="Toyoda A."/>
            <person name="Takaki Y."/>
            <person name="Nishi S."/>
            <person name="Hori S."/>
            <person name="Arai W."/>
            <person name="Tsubouchi T."/>
            <person name="Morono Y."/>
            <person name="Uchiyama I."/>
            <person name="Ito T."/>
            <person name="Fujiyama A."/>
            <person name="Inagaki F."/>
            <person name="Takami H."/>
        </authorList>
    </citation>
    <scope>NUCLEOTIDE SEQUENCE</scope>
    <source>
        <strain evidence="1">Expedition CK06-06</strain>
    </source>
</reference>
<accession>X1IM92</accession>
<feature type="non-terminal residue" evidence="1">
    <location>
        <position position="1"/>
    </location>
</feature>
<evidence type="ECO:0000313" key="1">
    <source>
        <dbReference type="EMBL" id="GAH83526.1"/>
    </source>
</evidence>
<dbReference type="EMBL" id="BARU01037016">
    <property type="protein sequence ID" value="GAH83526.1"/>
    <property type="molecule type" value="Genomic_DNA"/>
</dbReference>
<comment type="caution">
    <text evidence="1">The sequence shown here is derived from an EMBL/GenBank/DDBJ whole genome shotgun (WGS) entry which is preliminary data.</text>
</comment>
<gene>
    <name evidence="1" type="ORF">S03H2_57728</name>
</gene>
<dbReference type="AlphaFoldDB" id="X1IM92"/>
<organism evidence="1">
    <name type="scientific">marine sediment metagenome</name>
    <dbReference type="NCBI Taxonomy" id="412755"/>
    <lineage>
        <taxon>unclassified sequences</taxon>
        <taxon>metagenomes</taxon>
        <taxon>ecological metagenomes</taxon>
    </lineage>
</organism>
<proteinExistence type="predicted"/>
<name>X1IM92_9ZZZZ</name>
<sequence>VLTVPAVQITSYRGYRENAAARQEMKKWFFFYWVDVD</sequence>